<dbReference type="InterPro" id="IPR036291">
    <property type="entry name" value="NAD(P)-bd_dom_sf"/>
</dbReference>
<name>H0G2E8_RHIML</name>
<gene>
    <name evidence="1" type="ORF">SM0020_18192</name>
</gene>
<dbReference type="PATRIC" id="fig|1107881.3.peg.3702"/>
<dbReference type="SUPFAM" id="SSF51735">
    <property type="entry name" value="NAD(P)-binding Rossmann-fold domains"/>
    <property type="match status" value="1"/>
</dbReference>
<proteinExistence type="predicted"/>
<sequence length="199" mass="20917">MSERLLLLYGPSPDHENLREALAERHIRCVSIKTQPVQTDVERLTATFESHGSFGGLALLPFAGSVDDTSESRSFDISDRLGDVFAGIKAALSLHERNGVPGRLISILPAEAAMGDPNDIVGSALAGAMLSLFRTTALELKGTSSSANTLMYHRSASGRIGEPQALAAMIDTLLDTGSAAVNGQEIFAAGAADVGRLRP</sequence>
<dbReference type="Gene3D" id="3.40.50.720">
    <property type="entry name" value="NAD(P)-binding Rossmann-like Domain"/>
    <property type="match status" value="1"/>
</dbReference>
<dbReference type="RefSeq" id="WP_003530838.1">
    <property type="nucleotide sequence ID" value="NZ_AGVV01000036.1"/>
</dbReference>
<evidence type="ECO:0000313" key="2">
    <source>
        <dbReference type="Proteomes" id="UP000004038"/>
    </source>
</evidence>
<protein>
    <submittedName>
        <fullName evidence="1">Uncharacterized protein</fullName>
    </submittedName>
</protein>
<organism evidence="1 2">
    <name type="scientific">Sinorhizobium meliloti CCNWSX0020</name>
    <dbReference type="NCBI Taxonomy" id="1107881"/>
    <lineage>
        <taxon>Bacteria</taxon>
        <taxon>Pseudomonadati</taxon>
        <taxon>Pseudomonadota</taxon>
        <taxon>Alphaproteobacteria</taxon>
        <taxon>Hyphomicrobiales</taxon>
        <taxon>Rhizobiaceae</taxon>
        <taxon>Sinorhizobium/Ensifer group</taxon>
        <taxon>Sinorhizobium</taxon>
    </lineage>
</organism>
<accession>H0G2E8</accession>
<reference evidence="1 2" key="1">
    <citation type="journal article" date="2012" name="J. Bacteriol.">
        <title>Draft Genome Sequence of Sinorhizobium meliloti CCNWSX0020, a Nitrogen-Fixing Symbiont with Copper Tolerance Capability Isolated from Lead-Zinc Mine Tailings.</title>
        <authorList>
            <person name="Li Z."/>
            <person name="Ma Z."/>
            <person name="Hao X."/>
            <person name="Wei G."/>
        </authorList>
    </citation>
    <scope>NUCLEOTIDE SEQUENCE [LARGE SCALE GENOMIC DNA]</scope>
    <source>
        <strain evidence="1 2">CCNWSX0020</strain>
    </source>
</reference>
<dbReference type="Proteomes" id="UP000004038">
    <property type="component" value="Unassembled WGS sequence"/>
</dbReference>
<dbReference type="AlphaFoldDB" id="H0G2E8"/>
<dbReference type="EMBL" id="AGVV01000036">
    <property type="protein sequence ID" value="EHK76505.1"/>
    <property type="molecule type" value="Genomic_DNA"/>
</dbReference>
<evidence type="ECO:0000313" key="1">
    <source>
        <dbReference type="EMBL" id="EHK76505.1"/>
    </source>
</evidence>